<dbReference type="Gene3D" id="3.40.50.80">
    <property type="entry name" value="Nucleotide-binding domain of ferredoxin-NADP reductase (FNR) module"/>
    <property type="match status" value="1"/>
</dbReference>
<reference evidence="3" key="1">
    <citation type="submission" date="2016-10" db="EMBL/GenBank/DDBJ databases">
        <authorList>
            <person name="Varghese N."/>
            <person name="Submissions S."/>
        </authorList>
    </citation>
    <scope>NUCLEOTIDE SEQUENCE [LARGE SCALE GENOMIC DNA]</scope>
    <source>
        <strain evidence="3">BL47</strain>
    </source>
</reference>
<feature type="region of interest" description="Disordered" evidence="1">
    <location>
        <begin position="1"/>
        <end position="22"/>
    </location>
</feature>
<organism evidence="2 3">
    <name type="scientific">Methylobacterium phyllostachyos</name>
    <dbReference type="NCBI Taxonomy" id="582672"/>
    <lineage>
        <taxon>Bacteria</taxon>
        <taxon>Pseudomonadati</taxon>
        <taxon>Pseudomonadota</taxon>
        <taxon>Alphaproteobacteria</taxon>
        <taxon>Hyphomicrobiales</taxon>
        <taxon>Methylobacteriaceae</taxon>
        <taxon>Methylobacterium</taxon>
    </lineage>
</organism>
<dbReference type="Proteomes" id="UP000198704">
    <property type="component" value="Unassembled WGS sequence"/>
</dbReference>
<name>A0A1H0DEG1_9HYPH</name>
<gene>
    <name evidence="2" type="ORF">SAMN05216360_110133</name>
</gene>
<sequence length="328" mass="34328">MNPPSLVNPPSVSPLQTTRGKAMGARCSLVVNGRSVRVSTGDTPLEAALAEGMIAPVQAQAGTPLASQGAARPARRPPAHRARPEALRPSLPGAPIQGQEEAPPIPVALRKGTVTEIRRLSPGIVEVVATLTKRPTLEPGHQARVTFAGLPTLTLAPTLRVDGAAEINEAVFHIPRDPEGGPVDTIRLDQPVRLKGPVGRGQYRPGGGRLVLVAAGAGFGAIWAIARAARYIEPAREMALAVGARDALDLYMRESLDWLRRTGVARIVLCADRGGQRPPDVRSGPLTAHLPSLRATDVVHVAGDVSTVGAVQVLAASVSARCYPIVLD</sequence>
<feature type="region of interest" description="Disordered" evidence="1">
    <location>
        <begin position="61"/>
        <end position="101"/>
    </location>
</feature>
<dbReference type="STRING" id="582672.SAMN05216360_110133"/>
<proteinExistence type="predicted"/>
<evidence type="ECO:0008006" key="4">
    <source>
        <dbReference type="Google" id="ProtNLM"/>
    </source>
</evidence>
<protein>
    <recommendedName>
        <fullName evidence="4">NAD(P)H-flavin reductase</fullName>
    </recommendedName>
</protein>
<dbReference type="SUPFAM" id="SSF52343">
    <property type="entry name" value="Ferredoxin reductase-like, C-terminal NADP-linked domain"/>
    <property type="match status" value="1"/>
</dbReference>
<dbReference type="EMBL" id="FNHS01000010">
    <property type="protein sequence ID" value="SDN68534.1"/>
    <property type="molecule type" value="Genomic_DNA"/>
</dbReference>
<accession>A0A1H0DEG1</accession>
<dbReference type="InterPro" id="IPR050415">
    <property type="entry name" value="MRET"/>
</dbReference>
<dbReference type="AlphaFoldDB" id="A0A1H0DEG1"/>
<dbReference type="PANTHER" id="PTHR47354">
    <property type="entry name" value="NADH OXIDOREDUCTASE HCR"/>
    <property type="match status" value="1"/>
</dbReference>
<dbReference type="PANTHER" id="PTHR47354:SF5">
    <property type="entry name" value="PROTEIN RFBI"/>
    <property type="match status" value="1"/>
</dbReference>
<evidence type="ECO:0000313" key="2">
    <source>
        <dbReference type="EMBL" id="SDN68534.1"/>
    </source>
</evidence>
<dbReference type="InterPro" id="IPR039261">
    <property type="entry name" value="FNR_nucleotide-bd"/>
</dbReference>
<dbReference type="GO" id="GO:0016491">
    <property type="term" value="F:oxidoreductase activity"/>
    <property type="evidence" value="ECO:0007669"/>
    <property type="project" value="TreeGrafter"/>
</dbReference>
<keyword evidence="3" id="KW-1185">Reference proteome</keyword>
<evidence type="ECO:0000256" key="1">
    <source>
        <dbReference type="SAM" id="MobiDB-lite"/>
    </source>
</evidence>
<evidence type="ECO:0000313" key="3">
    <source>
        <dbReference type="Proteomes" id="UP000198704"/>
    </source>
</evidence>